<keyword evidence="2" id="KW-0472">Membrane</keyword>
<feature type="region of interest" description="Disordered" evidence="1">
    <location>
        <begin position="103"/>
        <end position="126"/>
    </location>
</feature>
<name>A0ABX1RQS6_9PSEU</name>
<evidence type="ECO:0000256" key="1">
    <source>
        <dbReference type="SAM" id="MobiDB-lite"/>
    </source>
</evidence>
<sequence>MSTTANTSSPRSGVRRVLHDNGLGIVFGVLFLLMLGGQAVSGHAYFNDQQISEGVEPVSLGHYLTSSSFAVDVVENWQSEYLQFFLYIFATVWLVQRGSSESKEVDDVGPESERDQRIGPYAGPGSPRWARTGDWRTVVFSRSLGLVMGGIFLLSWGAQSVAGWAAFNAEQLTSRQDPVTWPAYLGEPEFWNRTTQNWQSEMLAVGSMAVLGVYLRQRGSPESKPVGAAHADTGETG</sequence>
<dbReference type="InterPro" id="IPR046657">
    <property type="entry name" value="DUF6766"/>
</dbReference>
<feature type="transmembrane region" description="Helical" evidence="2">
    <location>
        <begin position="21"/>
        <end position="40"/>
    </location>
</feature>
<dbReference type="EMBL" id="JAAXKY010000221">
    <property type="protein sequence ID" value="NMH82327.1"/>
    <property type="molecule type" value="Genomic_DNA"/>
</dbReference>
<organism evidence="3 4">
    <name type="scientific">Pseudonocardia xinjiangensis</name>
    <dbReference type="NCBI Taxonomy" id="75289"/>
    <lineage>
        <taxon>Bacteria</taxon>
        <taxon>Bacillati</taxon>
        <taxon>Actinomycetota</taxon>
        <taxon>Actinomycetes</taxon>
        <taxon>Pseudonocardiales</taxon>
        <taxon>Pseudonocardiaceae</taxon>
        <taxon>Pseudonocardia</taxon>
    </lineage>
</organism>
<comment type="caution">
    <text evidence="3">The sequence shown here is derived from an EMBL/GenBank/DDBJ whole genome shotgun (WGS) entry which is preliminary data.</text>
</comment>
<accession>A0ABX1RQS6</accession>
<reference evidence="3 4" key="1">
    <citation type="submission" date="2020-04" db="EMBL/GenBank/DDBJ databases">
        <authorList>
            <person name="Klaysubun C."/>
            <person name="Duangmal K."/>
            <person name="Lipun K."/>
        </authorList>
    </citation>
    <scope>NUCLEOTIDE SEQUENCE [LARGE SCALE GENOMIC DNA]</scope>
    <source>
        <strain evidence="3 4">JCM 11839</strain>
    </source>
</reference>
<proteinExistence type="predicted"/>
<keyword evidence="4" id="KW-1185">Reference proteome</keyword>
<feature type="compositionally biased region" description="Basic and acidic residues" evidence="1">
    <location>
        <begin position="103"/>
        <end position="117"/>
    </location>
</feature>
<keyword evidence="2" id="KW-1133">Transmembrane helix</keyword>
<evidence type="ECO:0000256" key="2">
    <source>
        <dbReference type="SAM" id="Phobius"/>
    </source>
</evidence>
<dbReference type="Pfam" id="PF20554">
    <property type="entry name" value="DUF6766"/>
    <property type="match status" value="1"/>
</dbReference>
<gene>
    <name evidence="3" type="ORF">HF577_35225</name>
</gene>
<feature type="transmembrane region" description="Helical" evidence="2">
    <location>
        <begin position="144"/>
        <end position="167"/>
    </location>
</feature>
<evidence type="ECO:0000313" key="4">
    <source>
        <dbReference type="Proteomes" id="UP001296706"/>
    </source>
</evidence>
<protein>
    <submittedName>
        <fullName evidence="3">Uncharacterized protein</fullName>
    </submittedName>
</protein>
<dbReference type="Proteomes" id="UP001296706">
    <property type="component" value="Unassembled WGS sequence"/>
</dbReference>
<evidence type="ECO:0000313" key="3">
    <source>
        <dbReference type="EMBL" id="NMH82327.1"/>
    </source>
</evidence>
<keyword evidence="2" id="KW-0812">Transmembrane</keyword>